<organism evidence="2 3">
    <name type="scientific">Nitrospira lenta</name>
    <dbReference type="NCBI Taxonomy" id="1436998"/>
    <lineage>
        <taxon>Bacteria</taxon>
        <taxon>Pseudomonadati</taxon>
        <taxon>Nitrospirota</taxon>
        <taxon>Nitrospiria</taxon>
        <taxon>Nitrospirales</taxon>
        <taxon>Nitrospiraceae</taxon>
        <taxon>Nitrospira</taxon>
    </lineage>
</organism>
<dbReference type="EMBL" id="OUNR01000019">
    <property type="protein sequence ID" value="SPP66279.1"/>
    <property type="molecule type" value="Genomic_DNA"/>
</dbReference>
<evidence type="ECO:0000313" key="3">
    <source>
        <dbReference type="Proteomes" id="UP000248168"/>
    </source>
</evidence>
<dbReference type="InParanoid" id="A0A330L986"/>
<dbReference type="Pfam" id="PF00665">
    <property type="entry name" value="rve"/>
    <property type="match status" value="1"/>
</dbReference>
<protein>
    <recommendedName>
        <fullName evidence="1">Integrase catalytic domain-containing protein</fullName>
    </recommendedName>
</protein>
<evidence type="ECO:0000259" key="1">
    <source>
        <dbReference type="PROSITE" id="PS50994"/>
    </source>
</evidence>
<feature type="domain" description="Integrase catalytic" evidence="1">
    <location>
        <begin position="110"/>
        <end position="285"/>
    </location>
</feature>
<dbReference type="InterPro" id="IPR050900">
    <property type="entry name" value="Transposase_IS3/IS150/IS904"/>
</dbReference>
<dbReference type="InterPro" id="IPR001584">
    <property type="entry name" value="Integrase_cat-core"/>
</dbReference>
<dbReference type="InterPro" id="IPR025948">
    <property type="entry name" value="HTH-like_dom"/>
</dbReference>
<dbReference type="Proteomes" id="UP000248168">
    <property type="component" value="Unassembled WGS sequence"/>
</dbReference>
<dbReference type="Gene3D" id="3.30.420.10">
    <property type="entry name" value="Ribonuclease H-like superfamily/Ribonuclease H"/>
    <property type="match status" value="1"/>
</dbReference>
<dbReference type="InterPro" id="IPR036397">
    <property type="entry name" value="RNaseH_sf"/>
</dbReference>
<dbReference type="SUPFAM" id="SSF53098">
    <property type="entry name" value="Ribonuclease H-like"/>
    <property type="match status" value="1"/>
</dbReference>
<sequence length="287" mass="33150">MRYACIRTQERIHRVSRLCAALAVSRSGYYAWRDRPVSARVAADQHLLPVLRDVHQQTREGYGAVKLWQVLKARGIRCGRHRVARLRKLAGLEARRVRRFRVIVAHHQLPPPAPNQLQQCFVTTGLNRVWVGDMTHVPTRAGWLYVAVLLDLYSRRAIGWAMSARPDQQLTLDALAMAVRQRRVRPGLIHHSDQGAQYSCLAYQRQLVRLGMIPSMSRKGNCYDNAVAESFFSTLKNELVHHQAYHTREEASREIFAFIEGFYNRQRLHQSLAYLSPLEFERRSSDS</sequence>
<dbReference type="GO" id="GO:0003676">
    <property type="term" value="F:nucleic acid binding"/>
    <property type="evidence" value="ECO:0007669"/>
    <property type="project" value="InterPro"/>
</dbReference>
<dbReference type="PANTHER" id="PTHR46889:SF4">
    <property type="entry name" value="TRANSPOSASE INSO FOR INSERTION SEQUENCE ELEMENT IS911B-RELATED"/>
    <property type="match status" value="1"/>
</dbReference>
<proteinExistence type="predicted"/>
<dbReference type="FunCoup" id="A0A330L986">
    <property type="interactions" value="7"/>
</dbReference>
<dbReference type="GO" id="GO:0015074">
    <property type="term" value="P:DNA integration"/>
    <property type="evidence" value="ECO:0007669"/>
    <property type="project" value="InterPro"/>
</dbReference>
<dbReference type="PANTHER" id="PTHR46889">
    <property type="entry name" value="TRANSPOSASE INSF FOR INSERTION SEQUENCE IS3B-RELATED"/>
    <property type="match status" value="1"/>
</dbReference>
<keyword evidence="3" id="KW-1185">Reference proteome</keyword>
<dbReference type="AlphaFoldDB" id="A0A330L986"/>
<evidence type="ECO:0000313" key="2">
    <source>
        <dbReference type="EMBL" id="SPP66279.1"/>
    </source>
</evidence>
<dbReference type="InterPro" id="IPR012337">
    <property type="entry name" value="RNaseH-like_sf"/>
</dbReference>
<dbReference type="InterPro" id="IPR048020">
    <property type="entry name" value="Transpos_IS3"/>
</dbReference>
<reference evidence="3" key="1">
    <citation type="submission" date="2018-04" db="EMBL/GenBank/DDBJ databases">
        <authorList>
            <person name="Lucker S."/>
            <person name="Sakoula D."/>
        </authorList>
    </citation>
    <scope>NUCLEOTIDE SEQUENCE [LARGE SCALE GENOMIC DNA]</scope>
</reference>
<accession>A0A330L986</accession>
<name>A0A330L986_9BACT</name>
<gene>
    <name evidence="2" type="ORF">NITLEN_60082</name>
</gene>
<dbReference type="RefSeq" id="WP_181416903.1">
    <property type="nucleotide sequence ID" value="NZ_OUNR01000019.1"/>
</dbReference>
<dbReference type="Pfam" id="PF13333">
    <property type="entry name" value="rve_2"/>
    <property type="match status" value="1"/>
</dbReference>
<dbReference type="NCBIfam" id="NF033516">
    <property type="entry name" value="transpos_IS3"/>
    <property type="match status" value="1"/>
</dbReference>
<dbReference type="Pfam" id="PF13276">
    <property type="entry name" value="HTH_21"/>
    <property type="match status" value="1"/>
</dbReference>
<dbReference type="PROSITE" id="PS50994">
    <property type="entry name" value="INTEGRASE"/>
    <property type="match status" value="1"/>
</dbReference>